<gene>
    <name evidence="1" type="ORF">LSAA_10580</name>
</gene>
<name>A0A7R8D0C3_LEPSM</name>
<protein>
    <submittedName>
        <fullName evidence="1">(salmon louse) hypothetical protein</fullName>
    </submittedName>
</protein>
<evidence type="ECO:0000313" key="1">
    <source>
        <dbReference type="EMBL" id="CAF2942297.1"/>
    </source>
</evidence>
<sequence>MFDRERKKYDSEESVELGTAVSQNQNATWIPRHESEWRKNLIPKVQTRSRNILLQSAGVLGNNKEDLEDMWKIDVLPLIRVAMSRDCFKMMLRVTRFDETIDAERAQNDKAAPIRDLWLLFGVLILRHTNHNNVSPLKNNYLPF</sequence>
<organism evidence="1 2">
    <name type="scientific">Lepeophtheirus salmonis</name>
    <name type="common">Salmon louse</name>
    <name type="synonym">Caligus salmonis</name>
    <dbReference type="NCBI Taxonomy" id="72036"/>
    <lineage>
        <taxon>Eukaryota</taxon>
        <taxon>Metazoa</taxon>
        <taxon>Ecdysozoa</taxon>
        <taxon>Arthropoda</taxon>
        <taxon>Crustacea</taxon>
        <taxon>Multicrustacea</taxon>
        <taxon>Hexanauplia</taxon>
        <taxon>Copepoda</taxon>
        <taxon>Siphonostomatoida</taxon>
        <taxon>Caligidae</taxon>
        <taxon>Lepeophtheirus</taxon>
    </lineage>
</organism>
<evidence type="ECO:0000313" key="2">
    <source>
        <dbReference type="Proteomes" id="UP000675881"/>
    </source>
</evidence>
<proteinExistence type="predicted"/>
<reference evidence="1" key="1">
    <citation type="submission" date="2021-02" db="EMBL/GenBank/DDBJ databases">
        <authorList>
            <person name="Bekaert M."/>
        </authorList>
    </citation>
    <scope>NUCLEOTIDE SEQUENCE</scope>
    <source>
        <strain evidence="1">IoA-00</strain>
    </source>
</reference>
<dbReference type="AlphaFoldDB" id="A0A7R8D0C3"/>
<dbReference type="EMBL" id="HG994584">
    <property type="protein sequence ID" value="CAF2942297.1"/>
    <property type="molecule type" value="Genomic_DNA"/>
</dbReference>
<accession>A0A7R8D0C3</accession>
<keyword evidence="2" id="KW-1185">Reference proteome</keyword>
<dbReference type="Proteomes" id="UP000675881">
    <property type="component" value="Chromosome 5"/>
</dbReference>